<proteinExistence type="predicted"/>
<evidence type="ECO:0000313" key="2">
    <source>
        <dbReference type="EMBL" id="KAF2685365.1"/>
    </source>
</evidence>
<feature type="region of interest" description="Disordered" evidence="1">
    <location>
        <begin position="118"/>
        <end position="141"/>
    </location>
</feature>
<protein>
    <submittedName>
        <fullName evidence="2">Uncharacterized protein</fullName>
    </submittedName>
</protein>
<sequence>MRNHVLAIIKKITSSVPTKSGAPPVSVGRSDEVEASAAPKGGTPSTAAVEFVLEKSNPGRASALDSATASSEEAFPTVSAGTAVTIAVGPVIEAIGNAFDSLGVAKTSNPGVSVAKRSASATGVAEAEPDTKRSASGSTSGFDTSVSVYSSGNTGASATGVAEADNEAKAGVEIDIWAFRFPTSSAPNMKAFMVASHLNEAK</sequence>
<gene>
    <name evidence="2" type="ORF">K458DRAFT_403565</name>
</gene>
<name>A0A6G1J553_9PLEO</name>
<dbReference type="EMBL" id="MU005579">
    <property type="protein sequence ID" value="KAF2685365.1"/>
    <property type="molecule type" value="Genomic_DNA"/>
</dbReference>
<evidence type="ECO:0000313" key="3">
    <source>
        <dbReference type="Proteomes" id="UP000799291"/>
    </source>
</evidence>
<reference evidence="2" key="1">
    <citation type="journal article" date="2020" name="Stud. Mycol.">
        <title>101 Dothideomycetes genomes: a test case for predicting lifestyles and emergence of pathogens.</title>
        <authorList>
            <person name="Haridas S."/>
            <person name="Albert R."/>
            <person name="Binder M."/>
            <person name="Bloem J."/>
            <person name="Labutti K."/>
            <person name="Salamov A."/>
            <person name="Andreopoulos B."/>
            <person name="Baker S."/>
            <person name="Barry K."/>
            <person name="Bills G."/>
            <person name="Bluhm B."/>
            <person name="Cannon C."/>
            <person name="Castanera R."/>
            <person name="Culley D."/>
            <person name="Daum C."/>
            <person name="Ezra D."/>
            <person name="Gonzalez J."/>
            <person name="Henrissat B."/>
            <person name="Kuo A."/>
            <person name="Liang C."/>
            <person name="Lipzen A."/>
            <person name="Lutzoni F."/>
            <person name="Magnuson J."/>
            <person name="Mondo S."/>
            <person name="Nolan M."/>
            <person name="Ohm R."/>
            <person name="Pangilinan J."/>
            <person name="Park H.-J."/>
            <person name="Ramirez L."/>
            <person name="Alfaro M."/>
            <person name="Sun H."/>
            <person name="Tritt A."/>
            <person name="Yoshinaga Y."/>
            <person name="Zwiers L.-H."/>
            <person name="Turgeon B."/>
            <person name="Goodwin S."/>
            <person name="Spatafora J."/>
            <person name="Crous P."/>
            <person name="Grigoriev I."/>
        </authorList>
    </citation>
    <scope>NUCLEOTIDE SEQUENCE</scope>
    <source>
        <strain evidence="2">CBS 122367</strain>
    </source>
</reference>
<evidence type="ECO:0000256" key="1">
    <source>
        <dbReference type="SAM" id="MobiDB-lite"/>
    </source>
</evidence>
<dbReference type="Proteomes" id="UP000799291">
    <property type="component" value="Unassembled WGS sequence"/>
</dbReference>
<accession>A0A6G1J553</accession>
<organism evidence="2 3">
    <name type="scientific">Lentithecium fluviatile CBS 122367</name>
    <dbReference type="NCBI Taxonomy" id="1168545"/>
    <lineage>
        <taxon>Eukaryota</taxon>
        <taxon>Fungi</taxon>
        <taxon>Dikarya</taxon>
        <taxon>Ascomycota</taxon>
        <taxon>Pezizomycotina</taxon>
        <taxon>Dothideomycetes</taxon>
        <taxon>Pleosporomycetidae</taxon>
        <taxon>Pleosporales</taxon>
        <taxon>Massarineae</taxon>
        <taxon>Lentitheciaceae</taxon>
        <taxon>Lentithecium</taxon>
    </lineage>
</organism>
<keyword evidence="3" id="KW-1185">Reference proteome</keyword>
<dbReference type="AlphaFoldDB" id="A0A6G1J553"/>
<feature type="region of interest" description="Disordered" evidence="1">
    <location>
        <begin position="16"/>
        <end position="45"/>
    </location>
</feature>